<dbReference type="OrthoDB" id="3173471at2"/>
<organism evidence="2 3">
    <name type="scientific">Branchiibius hedensis</name>
    <dbReference type="NCBI Taxonomy" id="672460"/>
    <lineage>
        <taxon>Bacteria</taxon>
        <taxon>Bacillati</taxon>
        <taxon>Actinomycetota</taxon>
        <taxon>Actinomycetes</taxon>
        <taxon>Micrococcales</taxon>
        <taxon>Dermacoccaceae</taxon>
        <taxon>Branchiibius</taxon>
    </lineage>
</organism>
<feature type="domain" description="DUF559" evidence="1">
    <location>
        <begin position="215"/>
        <end position="277"/>
    </location>
</feature>
<dbReference type="AlphaFoldDB" id="A0A2Y8ZLF8"/>
<reference evidence="3" key="1">
    <citation type="submission" date="2016-10" db="EMBL/GenBank/DDBJ databases">
        <authorList>
            <person name="Varghese N."/>
            <person name="Submissions S."/>
        </authorList>
    </citation>
    <scope>NUCLEOTIDE SEQUENCE [LARGE SCALE GENOMIC DNA]</scope>
    <source>
        <strain evidence="3">DSM 22951</strain>
    </source>
</reference>
<dbReference type="RefSeq" id="WP_109683992.1">
    <property type="nucleotide sequence ID" value="NZ_QGDN01000001.1"/>
</dbReference>
<keyword evidence="3" id="KW-1185">Reference proteome</keyword>
<name>A0A2Y8ZLF8_9MICO</name>
<protein>
    <recommendedName>
        <fullName evidence="1">DUF559 domain-containing protein</fullName>
    </recommendedName>
</protein>
<dbReference type="Proteomes" id="UP000250028">
    <property type="component" value="Unassembled WGS sequence"/>
</dbReference>
<gene>
    <name evidence="2" type="ORF">SAMN04489750_0544</name>
</gene>
<dbReference type="SUPFAM" id="SSF52980">
    <property type="entry name" value="Restriction endonuclease-like"/>
    <property type="match status" value="1"/>
</dbReference>
<dbReference type="InterPro" id="IPR011335">
    <property type="entry name" value="Restrct_endonuc-II-like"/>
</dbReference>
<dbReference type="Pfam" id="PF04480">
    <property type="entry name" value="DUF559"/>
    <property type="match status" value="1"/>
</dbReference>
<dbReference type="Gene3D" id="3.40.960.10">
    <property type="entry name" value="VSR Endonuclease"/>
    <property type="match status" value="1"/>
</dbReference>
<sequence>MAERFFTRQQLLRHGVSPRELRPGGRFQRVLRGVYVCEDKITFHTLLDAALHRAPDDAIVSHHTAAALWGGVVPNSSTIHLSVRPDTILRMAGITAHRVNESQHVMLNRRRVTTPAQTFIDLAGVLELIDLVVLGDTLVRKGRVHVNELRAAADAATGRGVARARTAAGLVREGSESVQETKTRLLVVLAGLPELVSQYRVRDENGAIRARPDLAYPQWKVAIDYDGRTHFDSTRDRQKDTIRREWLIQHGWQCVTIYADDLFKDPAGILERIIAAIRANGGSVRVTGSTWQRHFHVTR</sequence>
<proteinExistence type="predicted"/>
<evidence type="ECO:0000259" key="1">
    <source>
        <dbReference type="Pfam" id="PF04480"/>
    </source>
</evidence>
<accession>A0A2Y8ZLF8</accession>
<evidence type="ECO:0000313" key="2">
    <source>
        <dbReference type="EMBL" id="SSA33271.1"/>
    </source>
</evidence>
<dbReference type="EMBL" id="UESZ01000001">
    <property type="protein sequence ID" value="SSA33271.1"/>
    <property type="molecule type" value="Genomic_DNA"/>
</dbReference>
<dbReference type="InterPro" id="IPR007569">
    <property type="entry name" value="DUF559"/>
</dbReference>
<evidence type="ECO:0000313" key="3">
    <source>
        <dbReference type="Proteomes" id="UP000250028"/>
    </source>
</evidence>